<dbReference type="RefSeq" id="WP_328739882.1">
    <property type="nucleotide sequence ID" value="NZ_CP108036.1"/>
</dbReference>
<keyword evidence="2" id="KW-1185">Reference proteome</keyword>
<dbReference type="EMBL" id="CP108036">
    <property type="protein sequence ID" value="WUN81098.1"/>
    <property type="molecule type" value="Genomic_DNA"/>
</dbReference>
<evidence type="ECO:0000313" key="2">
    <source>
        <dbReference type="Proteomes" id="UP001432312"/>
    </source>
</evidence>
<evidence type="ECO:0000313" key="1">
    <source>
        <dbReference type="EMBL" id="WUN81098.1"/>
    </source>
</evidence>
<accession>A0ABZ1QEK9</accession>
<sequence length="53" mass="5233">MVRLVLVLELLCTAALLLGVALMSVPAALVLGGALGVVACERATAGRETGGGR</sequence>
<proteinExistence type="predicted"/>
<protein>
    <submittedName>
        <fullName evidence="1">Uncharacterized protein</fullName>
    </submittedName>
</protein>
<gene>
    <name evidence="1" type="ORF">OHA91_22810</name>
</gene>
<organism evidence="1 2">
    <name type="scientific">Streptomyces erythrochromogenes</name>
    <dbReference type="NCBI Taxonomy" id="285574"/>
    <lineage>
        <taxon>Bacteria</taxon>
        <taxon>Bacillati</taxon>
        <taxon>Actinomycetota</taxon>
        <taxon>Actinomycetes</taxon>
        <taxon>Kitasatosporales</taxon>
        <taxon>Streptomycetaceae</taxon>
        <taxon>Streptomyces</taxon>
    </lineage>
</organism>
<dbReference type="GeneID" id="95498929"/>
<name>A0ABZ1QEK9_9ACTN</name>
<reference evidence="1" key="1">
    <citation type="submission" date="2022-10" db="EMBL/GenBank/DDBJ databases">
        <title>The complete genomes of actinobacterial strains from the NBC collection.</title>
        <authorList>
            <person name="Joergensen T.S."/>
            <person name="Alvarez Arevalo M."/>
            <person name="Sterndorff E.B."/>
            <person name="Faurdal D."/>
            <person name="Vuksanovic O."/>
            <person name="Mourched A.-S."/>
            <person name="Charusanti P."/>
            <person name="Shaw S."/>
            <person name="Blin K."/>
            <person name="Weber T."/>
        </authorList>
    </citation>
    <scope>NUCLEOTIDE SEQUENCE</scope>
    <source>
        <strain evidence="1">NBC_00303</strain>
    </source>
</reference>
<dbReference type="Proteomes" id="UP001432312">
    <property type="component" value="Chromosome"/>
</dbReference>